<dbReference type="STRING" id="1081109.A0A167WJZ2"/>
<protein>
    <submittedName>
        <fullName evidence="1">Uncharacterized protein</fullName>
    </submittedName>
</protein>
<dbReference type="AlphaFoldDB" id="A0A167WJZ2"/>
<evidence type="ECO:0000313" key="1">
    <source>
        <dbReference type="EMBL" id="KZZ88947.1"/>
    </source>
</evidence>
<dbReference type="EMBL" id="AZGY01000027">
    <property type="protein sequence ID" value="KZZ88947.1"/>
    <property type="molecule type" value="Genomic_DNA"/>
</dbReference>
<evidence type="ECO:0000313" key="2">
    <source>
        <dbReference type="Proteomes" id="UP000078544"/>
    </source>
</evidence>
<dbReference type="InterPro" id="IPR011009">
    <property type="entry name" value="Kinase-like_dom_sf"/>
</dbReference>
<accession>A0A167WJZ2</accession>
<gene>
    <name evidence="1" type="ORF">AAL_07890</name>
</gene>
<proteinExistence type="predicted"/>
<name>A0A167WJZ2_9HYPO</name>
<dbReference type="OrthoDB" id="3645574at2759"/>
<comment type="caution">
    <text evidence="1">The sequence shown here is derived from an EMBL/GenBank/DDBJ whole genome shotgun (WGS) entry which is preliminary data.</text>
</comment>
<keyword evidence="2" id="KW-1185">Reference proteome</keyword>
<dbReference type="SUPFAM" id="SSF56112">
    <property type="entry name" value="Protein kinase-like (PK-like)"/>
    <property type="match status" value="1"/>
</dbReference>
<dbReference type="PANTHER" id="PTHR21310:SF37">
    <property type="entry name" value="AMINOGLYCOSIDE PHOSPHOTRANSFERASE DOMAIN-CONTAINING PROTEIN"/>
    <property type="match status" value="1"/>
</dbReference>
<dbReference type="PANTHER" id="PTHR21310">
    <property type="entry name" value="AMINOGLYCOSIDE PHOSPHOTRANSFERASE-RELATED-RELATED"/>
    <property type="match status" value="1"/>
</dbReference>
<reference evidence="1 2" key="1">
    <citation type="journal article" date="2016" name="Genome Biol. Evol.">
        <title>Divergent and convergent evolution of fungal pathogenicity.</title>
        <authorList>
            <person name="Shang Y."/>
            <person name="Xiao G."/>
            <person name="Zheng P."/>
            <person name="Cen K."/>
            <person name="Zhan S."/>
            <person name="Wang C."/>
        </authorList>
    </citation>
    <scope>NUCLEOTIDE SEQUENCE [LARGE SCALE GENOMIC DNA]</scope>
    <source>
        <strain evidence="1 2">RCEF 2490</strain>
    </source>
</reference>
<organism evidence="1 2">
    <name type="scientific">Moelleriella libera RCEF 2490</name>
    <dbReference type="NCBI Taxonomy" id="1081109"/>
    <lineage>
        <taxon>Eukaryota</taxon>
        <taxon>Fungi</taxon>
        <taxon>Dikarya</taxon>
        <taxon>Ascomycota</taxon>
        <taxon>Pezizomycotina</taxon>
        <taxon>Sordariomycetes</taxon>
        <taxon>Hypocreomycetidae</taxon>
        <taxon>Hypocreales</taxon>
        <taxon>Clavicipitaceae</taxon>
        <taxon>Moelleriella</taxon>
    </lineage>
</organism>
<dbReference type="Proteomes" id="UP000078544">
    <property type="component" value="Unassembled WGS sequence"/>
</dbReference>
<dbReference type="InterPro" id="IPR051678">
    <property type="entry name" value="AGP_Transferase"/>
</dbReference>
<sequence length="536" mass="62002">MSTGLLHHGKLLSVTSAAEHESNLVLFIRHRHAAERFSRQLWDQKESIEALVRSHLRLRKGDRCIVLPRDTWIQGGFNICVLVEVIAAGSSTKLVFRCPMPHKLAERQYPGTIDEKVRCEVAAYVWMQEHCFDVRIPSLYAFGFMDGSQFIHIDQTPCHKRISRFLRRWMHRILGLPLLSNYSRNISTPAVDTAYMLLEYIGPQTGEMLSLTWAHYMDDAKRRDRLFRGMSRIMLSLARLPQPHIGSFRFNPSNATITLTNRPLMCTTMIFEHSGTPRTIPPDTIYQTTESFVSEMLTLHDNYLLHDRHAVRNEDDARERIAIRTLLRALTHHFILRGRRHGPFLLQLTDLHQSNIFVDADWNVTCLIDLEWLCALPAEMLSVPYWLTNCSIDNIIDERYDQFNEARQVFLEAMDEEAQSIRQEHSIPVTVTMRDSWLSKGVWFWACIRSVNAWLFVFEDHILPKFSANKGLVDDLAKVSAFWRENIEKIVEAKVQDEAKYQDELQCLLSDQGAREVENIDEPCLKNAALGRGEAA</sequence>